<sequence>MPEADGRSATALIEFDSKEDVLTAQTKDMKTFDDRAIEVQIGSGSTLYVCNFPPVADEAWIREKFQRYGEIVDIRFPSLKFGTHRRFCYVQFKSSSDAKSATELDGEDLGDNLKLLAKISDPGHKKPREGAIYEGRELYLVNLDWNTTRADIKQAFKKYGYIESVKILTKVDGTSKGIAYVVFRSQDEAEAALEMNLKTFGNRVLNVSISTNDMSKRKQNRIITSTSTSQRATASPTPHMNGDNNSVASPTPPTSSAGQSKISEMQSRTLALLNIPDTVNDARIRALTEPYGELVRVSLRPNHQGAIVEYKNEASVGKASLALEGHEIGPERKIRVGTVSEMNQQKAEYRSDRILVGAAAKTANAQLQGPAPIRRPGQPGTRRGGKGGLGIKGGGVGWSGSRATSDGKGKAAEMKEGKGEEEKRKAKSNADFKAMYLKNDGA</sequence>
<dbReference type="Pfam" id="PF16842">
    <property type="entry name" value="RRM_occluded"/>
    <property type="match status" value="1"/>
</dbReference>
<dbReference type="AlphaFoldDB" id="A0A8H3IR29"/>
<evidence type="ECO:0000256" key="5">
    <source>
        <dbReference type="ARBA" id="ARBA00023187"/>
    </source>
</evidence>
<dbReference type="InterPro" id="IPR035979">
    <property type="entry name" value="RBD_domain_sf"/>
</dbReference>
<evidence type="ECO:0000313" key="12">
    <source>
        <dbReference type="EMBL" id="CAF9928373.1"/>
    </source>
</evidence>
<evidence type="ECO:0000256" key="9">
    <source>
        <dbReference type="PROSITE-ProRule" id="PRU00176"/>
    </source>
</evidence>
<evidence type="ECO:0000256" key="6">
    <source>
        <dbReference type="ARBA" id="ARBA00023242"/>
    </source>
</evidence>
<dbReference type="GO" id="GO:0006397">
    <property type="term" value="P:mRNA processing"/>
    <property type="evidence" value="ECO:0007669"/>
    <property type="project" value="UniProtKB-KW"/>
</dbReference>
<protein>
    <recommendedName>
        <fullName evidence="8">U4/U6 snRNA-associated-splicing factor PRP24</fullName>
    </recommendedName>
</protein>
<evidence type="ECO:0000256" key="10">
    <source>
        <dbReference type="SAM" id="MobiDB-lite"/>
    </source>
</evidence>
<comment type="function">
    <text evidence="7">Functions as a recycling factor of the spliceosome, a machinery that forms on each precursor-messenger RNA (pre-mRNA) and catalyzes the removal of introns. Chaperones the re-annealing of U4 and U6 snRNAs (small nuclear RNAs) released from previous rounds of splicing, an initial step in reforming the U4/U6-U5 tri-snRNP (small nuclear ribonucleoprotein) that can reassemble into another spliceosome complex; this step involves binding U6 and facilitating the unwinding of the U6 internal stem loop, followed by base-pairing of U6 to U4.</text>
</comment>
<dbReference type="FunFam" id="3.30.70.330:FF:000588">
    <property type="entry name" value="Pre-mRNA splicing factor (Prp24), putative"/>
    <property type="match status" value="1"/>
</dbReference>
<accession>A0A8H3IR29</accession>
<keyword evidence="4 9" id="KW-0694">RNA-binding</keyword>
<comment type="caution">
    <text evidence="12">The sequence shown here is derived from an EMBL/GenBank/DDBJ whole genome shotgun (WGS) entry which is preliminary data.</text>
</comment>
<evidence type="ECO:0000259" key="11">
    <source>
        <dbReference type="PROSITE" id="PS50102"/>
    </source>
</evidence>
<dbReference type="Gene3D" id="3.30.70.330">
    <property type="match status" value="3"/>
</dbReference>
<dbReference type="GO" id="GO:0003723">
    <property type="term" value="F:RNA binding"/>
    <property type="evidence" value="ECO:0007669"/>
    <property type="project" value="UniProtKB-UniRule"/>
</dbReference>
<evidence type="ECO:0000256" key="1">
    <source>
        <dbReference type="ARBA" id="ARBA00004123"/>
    </source>
</evidence>
<dbReference type="Pfam" id="PF00076">
    <property type="entry name" value="RRM_1"/>
    <property type="match status" value="2"/>
</dbReference>
<feature type="domain" description="RRM" evidence="11">
    <location>
        <begin position="45"/>
        <end position="122"/>
    </location>
</feature>
<dbReference type="InterPro" id="IPR031766">
    <property type="entry name" value="RRM_occluded"/>
</dbReference>
<dbReference type="InterPro" id="IPR000504">
    <property type="entry name" value="RRM_dom"/>
</dbReference>
<comment type="subcellular location">
    <subcellularLocation>
        <location evidence="1">Nucleus</location>
    </subcellularLocation>
</comment>
<feature type="domain" description="RRM" evidence="11">
    <location>
        <begin position="268"/>
        <end position="341"/>
    </location>
</feature>
<dbReference type="PROSITE" id="PS50102">
    <property type="entry name" value="RRM"/>
    <property type="match status" value="3"/>
</dbReference>
<evidence type="ECO:0000256" key="2">
    <source>
        <dbReference type="ARBA" id="ARBA00022664"/>
    </source>
</evidence>
<dbReference type="EMBL" id="CAJPDT010000049">
    <property type="protein sequence ID" value="CAF9928373.1"/>
    <property type="molecule type" value="Genomic_DNA"/>
</dbReference>
<dbReference type="FunFam" id="3.30.70.330:FF:000365">
    <property type="entry name" value="U4/U6 snRNA-associated-splicing factor PRP24"/>
    <property type="match status" value="1"/>
</dbReference>
<evidence type="ECO:0000256" key="3">
    <source>
        <dbReference type="ARBA" id="ARBA00022737"/>
    </source>
</evidence>
<reference evidence="12" key="1">
    <citation type="submission" date="2021-03" db="EMBL/GenBank/DDBJ databases">
        <authorList>
            <person name="Tagirdzhanova G."/>
        </authorList>
    </citation>
    <scope>NUCLEOTIDE SEQUENCE</scope>
</reference>
<keyword evidence="5" id="KW-0508">mRNA splicing</keyword>
<dbReference type="SUPFAM" id="SSF54928">
    <property type="entry name" value="RNA-binding domain, RBD"/>
    <property type="match status" value="3"/>
</dbReference>
<dbReference type="GO" id="GO:0005688">
    <property type="term" value="C:U6 snRNP"/>
    <property type="evidence" value="ECO:0007669"/>
    <property type="project" value="UniProtKB-ARBA"/>
</dbReference>
<dbReference type="OrthoDB" id="360390at2759"/>
<feature type="compositionally biased region" description="Basic and acidic residues" evidence="10">
    <location>
        <begin position="405"/>
        <end position="430"/>
    </location>
</feature>
<name>A0A8H3IR29_9LECA</name>
<feature type="domain" description="RRM" evidence="11">
    <location>
        <begin position="136"/>
        <end position="212"/>
    </location>
</feature>
<dbReference type="CDD" id="cd12299">
    <property type="entry name" value="RRM4_Prp24"/>
    <property type="match status" value="1"/>
</dbReference>
<feature type="compositionally biased region" description="Low complexity" evidence="10">
    <location>
        <begin position="221"/>
        <end position="238"/>
    </location>
</feature>
<proteinExistence type="predicted"/>
<evidence type="ECO:0000256" key="8">
    <source>
        <dbReference type="ARBA" id="ARBA00093627"/>
    </source>
</evidence>
<keyword evidence="2" id="KW-0507">mRNA processing</keyword>
<dbReference type="Proteomes" id="UP000664534">
    <property type="component" value="Unassembled WGS sequence"/>
</dbReference>
<feature type="compositionally biased region" description="Gly residues" evidence="10">
    <location>
        <begin position="386"/>
        <end position="398"/>
    </location>
</feature>
<feature type="region of interest" description="Disordered" evidence="10">
    <location>
        <begin position="369"/>
        <end position="442"/>
    </location>
</feature>
<keyword evidence="3" id="KW-0677">Repeat</keyword>
<evidence type="ECO:0000313" key="13">
    <source>
        <dbReference type="Proteomes" id="UP000664534"/>
    </source>
</evidence>
<evidence type="ECO:0000256" key="4">
    <source>
        <dbReference type="ARBA" id="ARBA00022884"/>
    </source>
</evidence>
<feature type="region of interest" description="Disordered" evidence="10">
    <location>
        <begin position="215"/>
        <end position="263"/>
    </location>
</feature>
<dbReference type="GO" id="GO:0008380">
    <property type="term" value="P:RNA splicing"/>
    <property type="evidence" value="ECO:0007669"/>
    <property type="project" value="UniProtKB-KW"/>
</dbReference>
<dbReference type="InterPro" id="IPR012677">
    <property type="entry name" value="Nucleotide-bd_a/b_plait_sf"/>
</dbReference>
<dbReference type="PANTHER" id="PTHR24012">
    <property type="entry name" value="RNA BINDING PROTEIN"/>
    <property type="match status" value="1"/>
</dbReference>
<keyword evidence="13" id="KW-1185">Reference proteome</keyword>
<dbReference type="CDD" id="cd00590">
    <property type="entry name" value="RRM_SF"/>
    <property type="match status" value="1"/>
</dbReference>
<dbReference type="SMART" id="SM00360">
    <property type="entry name" value="RRM"/>
    <property type="match status" value="3"/>
</dbReference>
<evidence type="ECO:0000256" key="7">
    <source>
        <dbReference type="ARBA" id="ARBA00093374"/>
    </source>
</evidence>
<gene>
    <name evidence="12" type="primary">PRP24_2</name>
    <name evidence="12" type="ORF">IMSHALPRED_007451</name>
</gene>
<organism evidence="12 13">
    <name type="scientific">Imshaugia aleurites</name>
    <dbReference type="NCBI Taxonomy" id="172621"/>
    <lineage>
        <taxon>Eukaryota</taxon>
        <taxon>Fungi</taxon>
        <taxon>Dikarya</taxon>
        <taxon>Ascomycota</taxon>
        <taxon>Pezizomycotina</taxon>
        <taxon>Lecanoromycetes</taxon>
        <taxon>OSLEUM clade</taxon>
        <taxon>Lecanoromycetidae</taxon>
        <taxon>Lecanorales</taxon>
        <taxon>Lecanorineae</taxon>
        <taxon>Parmeliaceae</taxon>
        <taxon>Imshaugia</taxon>
    </lineage>
</organism>
<keyword evidence="6" id="KW-0539">Nucleus</keyword>